<dbReference type="EMBL" id="QXCT01000001">
    <property type="protein sequence ID" value="MDW9253113.1"/>
    <property type="molecule type" value="Genomic_DNA"/>
</dbReference>
<dbReference type="AlphaFoldDB" id="A0AAW9CVR6"/>
<evidence type="ECO:0000313" key="2">
    <source>
        <dbReference type="Proteomes" id="UP001272137"/>
    </source>
</evidence>
<protein>
    <submittedName>
        <fullName evidence="1">Uncharacterized protein</fullName>
    </submittedName>
</protein>
<dbReference type="KEGG" id="btha:DR62_07535"/>
<name>A0AAW9CVR6_BURTH</name>
<dbReference type="Proteomes" id="UP001272137">
    <property type="component" value="Unassembled WGS sequence"/>
</dbReference>
<comment type="caution">
    <text evidence="1">The sequence shown here is derived from an EMBL/GenBank/DDBJ whole genome shotgun (WGS) entry which is preliminary data.</text>
</comment>
<proteinExistence type="predicted"/>
<organism evidence="1 2">
    <name type="scientific">Burkholderia thailandensis</name>
    <dbReference type="NCBI Taxonomy" id="57975"/>
    <lineage>
        <taxon>Bacteria</taxon>
        <taxon>Pseudomonadati</taxon>
        <taxon>Pseudomonadota</taxon>
        <taxon>Betaproteobacteria</taxon>
        <taxon>Burkholderiales</taxon>
        <taxon>Burkholderiaceae</taxon>
        <taxon>Burkholderia</taxon>
        <taxon>pseudomallei group</taxon>
    </lineage>
</organism>
<evidence type="ECO:0000313" key="1">
    <source>
        <dbReference type="EMBL" id="MDW9253113.1"/>
    </source>
</evidence>
<accession>A0AAW9CVR6</accession>
<gene>
    <name evidence="1" type="ORF">C7S16_4506</name>
</gene>
<reference evidence="1" key="1">
    <citation type="submission" date="2018-08" db="EMBL/GenBank/DDBJ databases">
        <title>Identification of Burkholderia cepacia strains that express a Burkholderia pseudomallei-like capsular polysaccharide.</title>
        <authorList>
            <person name="Burtnick M.N."/>
            <person name="Vongsouvath M."/>
            <person name="Newton P."/>
            <person name="Wuthiekanun V."/>
            <person name="Limmathurotsakul D."/>
            <person name="Brett P.J."/>
            <person name="Chantratita N."/>
            <person name="Dance D.A."/>
        </authorList>
    </citation>
    <scope>NUCLEOTIDE SEQUENCE</scope>
    <source>
        <strain evidence="1">SBXCC001</strain>
    </source>
</reference>
<sequence>MPFDATRAAPAIASAVPVARARRGDDARALYSGAFGFLRVRKRTSMRRRCVCPRVRAGGRRLTQVKAALARRAIIPKGWTGSTSVDRA</sequence>